<dbReference type="PANTHER" id="PTHR12121:SF45">
    <property type="entry name" value="NOCTURNIN"/>
    <property type="match status" value="1"/>
</dbReference>
<feature type="domain" description="Endonuclease/exonuclease/phosphatase" evidence="10">
    <location>
        <begin position="84"/>
        <end position="349"/>
    </location>
</feature>
<evidence type="ECO:0000313" key="11">
    <source>
        <dbReference type="EMBL" id="RZF46138.1"/>
    </source>
</evidence>
<protein>
    <recommendedName>
        <fullName evidence="9">Nocturnin</fullName>
    </recommendedName>
</protein>
<accession>A0A482XLG8</accession>
<evidence type="ECO:0000256" key="5">
    <source>
        <dbReference type="ARBA" id="ARBA00022723"/>
    </source>
</evidence>
<dbReference type="InterPro" id="IPR005135">
    <property type="entry name" value="Endo/exonuclease/phosphatase"/>
</dbReference>
<keyword evidence="5" id="KW-0479">Metal-binding</keyword>
<dbReference type="Proteomes" id="UP000291343">
    <property type="component" value="Unassembled WGS sequence"/>
</dbReference>
<sequence length="371" mass="42685">MRFLLRRFVVRLRRMGSFNSAPKIMNDDNQDDDLNLPARMTHEDFLKHCRKGLEDTPLVSRRFVNIEHPERDDITKLSSKIRVLQWNILSQSLGESVDNFVACPESALEWRRRRQQLSEEIVRSQPDIICLQEVDHFNYFQKTLSTQGFKGIFFPKPDSPCIYIKDNNGPDGCAIFYKEDRFDLVRSENRILEVWTVQSNQVGVLAILKDLESGQELCVATTHLKARSGALLSTLRNEQGKDLLDFVQANAEQRPVILCGDFNAEPIEPIYSTVLGHDLLRLGSAYRYPSGQEPAYTTWKIREEGEVRQSIDYIFYSEEHFQVDALLQFPDGEEIGEGRVPSFRYPSDHFSLVCDLTLVRTNGNETTPCSL</sequence>
<keyword evidence="7" id="KW-0460">Magnesium</keyword>
<proteinExistence type="inferred from homology"/>
<evidence type="ECO:0000259" key="10">
    <source>
        <dbReference type="Pfam" id="PF03372"/>
    </source>
</evidence>
<dbReference type="GO" id="GO:0005737">
    <property type="term" value="C:cytoplasm"/>
    <property type="evidence" value="ECO:0007669"/>
    <property type="project" value="UniProtKB-SubCell"/>
</dbReference>
<keyword evidence="4" id="KW-0963">Cytoplasm</keyword>
<dbReference type="InterPro" id="IPR050410">
    <property type="entry name" value="CCR4/nocturin_mRNA_transcr"/>
</dbReference>
<dbReference type="GO" id="GO:0046872">
    <property type="term" value="F:metal ion binding"/>
    <property type="evidence" value="ECO:0007669"/>
    <property type="project" value="UniProtKB-KW"/>
</dbReference>
<evidence type="ECO:0000313" key="12">
    <source>
        <dbReference type="Proteomes" id="UP000291343"/>
    </source>
</evidence>
<dbReference type="PANTHER" id="PTHR12121">
    <property type="entry name" value="CARBON CATABOLITE REPRESSOR PROTEIN 4"/>
    <property type="match status" value="1"/>
</dbReference>
<name>A0A482XLG8_LAOST</name>
<dbReference type="InterPro" id="IPR036691">
    <property type="entry name" value="Endo/exonu/phosph_ase_sf"/>
</dbReference>
<dbReference type="Pfam" id="PF03372">
    <property type="entry name" value="Exo_endo_phos"/>
    <property type="match status" value="1"/>
</dbReference>
<evidence type="ECO:0000256" key="9">
    <source>
        <dbReference type="ARBA" id="ARBA00023807"/>
    </source>
</evidence>
<keyword evidence="6" id="KW-0378">Hydrolase</keyword>
<evidence type="ECO:0000256" key="1">
    <source>
        <dbReference type="ARBA" id="ARBA00001946"/>
    </source>
</evidence>
<dbReference type="EMBL" id="QKKF02007150">
    <property type="protein sequence ID" value="RZF46138.1"/>
    <property type="molecule type" value="Genomic_DNA"/>
</dbReference>
<dbReference type="SMR" id="A0A482XLG8"/>
<keyword evidence="8" id="KW-0090">Biological rhythms</keyword>
<comment type="subcellular location">
    <subcellularLocation>
        <location evidence="2">Cytoplasm</location>
    </subcellularLocation>
</comment>
<evidence type="ECO:0000256" key="8">
    <source>
        <dbReference type="ARBA" id="ARBA00023108"/>
    </source>
</evidence>
<organism evidence="11 12">
    <name type="scientific">Laodelphax striatellus</name>
    <name type="common">Small brown planthopper</name>
    <name type="synonym">Delphax striatella</name>
    <dbReference type="NCBI Taxonomy" id="195883"/>
    <lineage>
        <taxon>Eukaryota</taxon>
        <taxon>Metazoa</taxon>
        <taxon>Ecdysozoa</taxon>
        <taxon>Arthropoda</taxon>
        <taxon>Hexapoda</taxon>
        <taxon>Insecta</taxon>
        <taxon>Pterygota</taxon>
        <taxon>Neoptera</taxon>
        <taxon>Paraneoptera</taxon>
        <taxon>Hemiptera</taxon>
        <taxon>Auchenorrhyncha</taxon>
        <taxon>Fulgoroidea</taxon>
        <taxon>Delphacidae</taxon>
        <taxon>Criomorphinae</taxon>
        <taxon>Laodelphax</taxon>
    </lineage>
</organism>
<comment type="cofactor">
    <cofactor evidence="1">
        <name>Mg(2+)</name>
        <dbReference type="ChEBI" id="CHEBI:18420"/>
    </cofactor>
</comment>
<dbReference type="OrthoDB" id="276515at2759"/>
<dbReference type="AlphaFoldDB" id="A0A482XLG8"/>
<dbReference type="GO" id="GO:0048511">
    <property type="term" value="P:rhythmic process"/>
    <property type="evidence" value="ECO:0007669"/>
    <property type="project" value="UniProtKB-KW"/>
</dbReference>
<evidence type="ECO:0000256" key="3">
    <source>
        <dbReference type="ARBA" id="ARBA00010774"/>
    </source>
</evidence>
<comment type="similarity">
    <text evidence="3">Belongs to the CCR4/nocturin family.</text>
</comment>
<keyword evidence="12" id="KW-1185">Reference proteome</keyword>
<dbReference type="FunFam" id="3.60.10.10:FF:000012">
    <property type="entry name" value="nocturnin isoform X2"/>
    <property type="match status" value="1"/>
</dbReference>
<dbReference type="GO" id="GO:0000175">
    <property type="term" value="F:3'-5'-RNA exonuclease activity"/>
    <property type="evidence" value="ECO:0007669"/>
    <property type="project" value="TreeGrafter"/>
</dbReference>
<comment type="caution">
    <text evidence="11">The sequence shown here is derived from an EMBL/GenBank/DDBJ whole genome shotgun (WGS) entry which is preliminary data.</text>
</comment>
<evidence type="ECO:0000256" key="7">
    <source>
        <dbReference type="ARBA" id="ARBA00022842"/>
    </source>
</evidence>
<gene>
    <name evidence="11" type="ORF">LSTR_LSTR015161</name>
</gene>
<evidence type="ECO:0000256" key="4">
    <source>
        <dbReference type="ARBA" id="ARBA00022490"/>
    </source>
</evidence>
<dbReference type="GO" id="GO:0006139">
    <property type="term" value="P:nucleobase-containing compound metabolic process"/>
    <property type="evidence" value="ECO:0007669"/>
    <property type="project" value="UniProtKB-ARBA"/>
</dbReference>
<evidence type="ECO:0000256" key="6">
    <source>
        <dbReference type="ARBA" id="ARBA00022801"/>
    </source>
</evidence>
<dbReference type="SUPFAM" id="SSF56219">
    <property type="entry name" value="DNase I-like"/>
    <property type="match status" value="1"/>
</dbReference>
<evidence type="ECO:0000256" key="2">
    <source>
        <dbReference type="ARBA" id="ARBA00004496"/>
    </source>
</evidence>
<reference evidence="11 12" key="1">
    <citation type="journal article" date="2017" name="Gigascience">
        <title>Genome sequence of the small brown planthopper, Laodelphax striatellus.</title>
        <authorList>
            <person name="Zhu J."/>
            <person name="Jiang F."/>
            <person name="Wang X."/>
            <person name="Yang P."/>
            <person name="Bao Y."/>
            <person name="Zhao W."/>
            <person name="Wang W."/>
            <person name="Lu H."/>
            <person name="Wang Q."/>
            <person name="Cui N."/>
            <person name="Li J."/>
            <person name="Chen X."/>
            <person name="Luo L."/>
            <person name="Yu J."/>
            <person name="Kang L."/>
            <person name="Cui F."/>
        </authorList>
    </citation>
    <scope>NUCLEOTIDE SEQUENCE [LARGE SCALE GENOMIC DNA]</scope>
    <source>
        <strain evidence="11">Lst14</strain>
    </source>
</reference>
<dbReference type="InParanoid" id="A0A482XLG8"/>
<dbReference type="Gene3D" id="3.60.10.10">
    <property type="entry name" value="Endonuclease/exonuclease/phosphatase"/>
    <property type="match status" value="1"/>
</dbReference>
<dbReference type="STRING" id="195883.A0A482XLG8"/>
<dbReference type="FunCoup" id="A0A482XLG8">
    <property type="interactions" value="115"/>
</dbReference>